<dbReference type="InterPro" id="IPR011990">
    <property type="entry name" value="TPR-like_helical_dom_sf"/>
</dbReference>
<dbReference type="SUPFAM" id="SSF56112">
    <property type="entry name" value="Protein kinase-like (PK-like)"/>
    <property type="match status" value="1"/>
</dbReference>
<dbReference type="InterPro" id="IPR011009">
    <property type="entry name" value="Kinase-like_dom_sf"/>
</dbReference>
<evidence type="ECO:0000313" key="2">
    <source>
        <dbReference type="Proteomes" id="UP000615446"/>
    </source>
</evidence>
<dbReference type="PANTHER" id="PTHR43628">
    <property type="entry name" value="ACTIVATOR OF C KINASE PROTEIN 1-RELATED"/>
    <property type="match status" value="1"/>
</dbReference>
<dbReference type="Gene3D" id="1.10.510.10">
    <property type="entry name" value="Transferase(Phosphotransferase) domain 1"/>
    <property type="match status" value="1"/>
</dbReference>
<accession>A0A8H3KST9</accession>
<dbReference type="Gene3D" id="1.25.40.10">
    <property type="entry name" value="Tetratricopeptide repeat domain"/>
    <property type="match status" value="2"/>
</dbReference>
<organism evidence="1 2">
    <name type="scientific">Rhizophagus clarus</name>
    <dbReference type="NCBI Taxonomy" id="94130"/>
    <lineage>
        <taxon>Eukaryota</taxon>
        <taxon>Fungi</taxon>
        <taxon>Fungi incertae sedis</taxon>
        <taxon>Mucoromycota</taxon>
        <taxon>Glomeromycotina</taxon>
        <taxon>Glomeromycetes</taxon>
        <taxon>Glomerales</taxon>
        <taxon>Glomeraceae</taxon>
        <taxon>Rhizophagus</taxon>
    </lineage>
</organism>
<dbReference type="SUPFAM" id="SSF81901">
    <property type="entry name" value="HCP-like"/>
    <property type="match status" value="1"/>
</dbReference>
<dbReference type="SMART" id="SM00671">
    <property type="entry name" value="SEL1"/>
    <property type="match status" value="4"/>
</dbReference>
<dbReference type="InterPro" id="IPR052945">
    <property type="entry name" value="Mitotic_Regulator"/>
</dbReference>
<reference evidence="1" key="1">
    <citation type="submission" date="2019-10" db="EMBL/GenBank/DDBJ databases">
        <title>Conservation and host-specific expression of non-tandemly repeated heterogenous ribosome RNA gene in arbuscular mycorrhizal fungi.</title>
        <authorList>
            <person name="Maeda T."/>
            <person name="Kobayashi Y."/>
            <person name="Nakagawa T."/>
            <person name="Ezawa T."/>
            <person name="Yamaguchi K."/>
            <person name="Bino T."/>
            <person name="Nishimoto Y."/>
            <person name="Shigenobu S."/>
            <person name="Kawaguchi M."/>
        </authorList>
    </citation>
    <scope>NUCLEOTIDE SEQUENCE</scope>
    <source>
        <strain evidence="1">HR1</strain>
    </source>
</reference>
<proteinExistence type="predicted"/>
<sequence>MEFSKLNISDKDTVTINVKNCSYCNKPFTEELWCKECINSLEKLAENNDEEAMLNLVNCYKNGKGTEKNYEKAFYWYQKAAENGTEKNLEKAFYWYQKAAENAAENGCADAMNKLARCYSNGEGTEKNLEKAFYWYQKAAENGSADAMNNLADSYHYGKGTEMDFEEAFYWYQKAAENGSVDSMNNLPDSYDSGEGTEINFEKAFYWYQQAAESNKMRIIKEVKDCNKCKQRYTEYQWCKQCNTERFQKDFSKWTRGFSEIYKAIWSDGPIYSWNSDEEQWNRQVEYEVILKILNNSSNLNNKFLDEWKYHYSIPPFNHEAHDYYLIMSICEGKRPEIIKNTPKCYIDLMKKCWNPNPSDRPTITVLENIISEWVQCINKYYEINRDGKYKHIVPDVYNQLKNDMFEFVKANETNLVQEQVNNTPIIQSHPQSYYTSRKLTEILIQEEFDDCKIED</sequence>
<dbReference type="PANTHER" id="PTHR43628:SF1">
    <property type="entry name" value="CHITIN SYNTHASE REGULATORY FACTOR 2-RELATED"/>
    <property type="match status" value="1"/>
</dbReference>
<keyword evidence="1" id="KW-0418">Kinase</keyword>
<gene>
    <name evidence="1" type="ORF">RCL2_000105600</name>
</gene>
<dbReference type="EMBL" id="BLAL01000006">
    <property type="protein sequence ID" value="GES73526.1"/>
    <property type="molecule type" value="Genomic_DNA"/>
</dbReference>
<dbReference type="OrthoDB" id="27934at2759"/>
<name>A0A8H3KST9_9GLOM</name>
<evidence type="ECO:0000313" key="1">
    <source>
        <dbReference type="EMBL" id="GES73526.1"/>
    </source>
</evidence>
<dbReference type="Pfam" id="PF08238">
    <property type="entry name" value="Sel1"/>
    <property type="match status" value="4"/>
</dbReference>
<dbReference type="AlphaFoldDB" id="A0A8H3KST9"/>
<keyword evidence="1" id="KW-0808">Transferase</keyword>
<dbReference type="InterPro" id="IPR006597">
    <property type="entry name" value="Sel1-like"/>
</dbReference>
<dbReference type="GO" id="GO:0016301">
    <property type="term" value="F:kinase activity"/>
    <property type="evidence" value="ECO:0007669"/>
    <property type="project" value="UniProtKB-KW"/>
</dbReference>
<dbReference type="Proteomes" id="UP000615446">
    <property type="component" value="Unassembled WGS sequence"/>
</dbReference>
<comment type="caution">
    <text evidence="1">The sequence shown here is derived from an EMBL/GenBank/DDBJ whole genome shotgun (WGS) entry which is preliminary data.</text>
</comment>
<protein>
    <submittedName>
        <fullName evidence="1">Kinase-like domain-containing protein</fullName>
    </submittedName>
</protein>